<dbReference type="SUPFAM" id="SSF53335">
    <property type="entry name" value="S-adenosyl-L-methionine-dependent methyltransferases"/>
    <property type="match status" value="1"/>
</dbReference>
<dbReference type="PANTHER" id="PTHR43861">
    <property type="entry name" value="TRANS-ACONITATE 2-METHYLTRANSFERASE-RELATED"/>
    <property type="match status" value="1"/>
</dbReference>
<reference evidence="3" key="1">
    <citation type="submission" date="2015-12" db="EMBL/GenBank/DDBJ databases">
        <title>Complete genome sequence of Lutibacter profundus strain LP1.</title>
        <authorList>
            <person name="Wissuwa J."/>
            <person name="Le Moine Bauer S."/>
            <person name="Stokke R."/>
            <person name="Dahle H."/>
            <person name="Steen I.H."/>
        </authorList>
    </citation>
    <scope>NUCLEOTIDE SEQUENCE [LARGE SCALE GENOMIC DNA]</scope>
    <source>
        <strain evidence="3">LP1</strain>
    </source>
</reference>
<name>A0A0X8G8R2_9FLAO</name>
<dbReference type="Gene3D" id="2.20.25.110">
    <property type="entry name" value="S-adenosyl-L-methionine-dependent methyltransferases"/>
    <property type="match status" value="1"/>
</dbReference>
<dbReference type="GO" id="GO:0008168">
    <property type="term" value="F:methyltransferase activity"/>
    <property type="evidence" value="ECO:0007669"/>
    <property type="project" value="UniProtKB-KW"/>
</dbReference>
<sequence>MNKNKDWFESWFNTRYYHILYAHRDYSEAQKFIQNITTVLNLKKDDILLDLGCGKGRHAIYLNALGFHVVGADLSKNSIEYAKQFENESLKFMEHDMRTPLTSTYNAIFNLFTSFGFFEDDNEDIAVLQHIKNGLKPTGNAVIDFMNVEKVISNLVSEEIQTIEGITFEIKRYIQNGFIVKEINFNSEGDHHTYFEKVKILDLPKIKKYLKAVNFEIKHIFGNYQLEKFNQKNSDRLILVLE</sequence>
<dbReference type="OrthoDB" id="9811589at2"/>
<dbReference type="InterPro" id="IPR025714">
    <property type="entry name" value="Methyltranfer_dom"/>
</dbReference>
<dbReference type="CDD" id="cd02440">
    <property type="entry name" value="AdoMet_MTases"/>
    <property type="match status" value="1"/>
</dbReference>
<feature type="domain" description="Methyltransferase" evidence="1">
    <location>
        <begin position="43"/>
        <end position="158"/>
    </location>
</feature>
<dbReference type="PANTHER" id="PTHR43861:SF1">
    <property type="entry name" value="TRANS-ACONITATE 2-METHYLTRANSFERASE"/>
    <property type="match status" value="1"/>
</dbReference>
<proteinExistence type="predicted"/>
<dbReference type="Gene3D" id="3.40.50.150">
    <property type="entry name" value="Vaccinia Virus protein VP39"/>
    <property type="match status" value="1"/>
</dbReference>
<dbReference type="PATRIC" id="fig|1622118.3.peg.443"/>
<dbReference type="EMBL" id="CP013355">
    <property type="protein sequence ID" value="AMC12167.1"/>
    <property type="molecule type" value="Genomic_DNA"/>
</dbReference>
<dbReference type="InterPro" id="IPR029063">
    <property type="entry name" value="SAM-dependent_MTases_sf"/>
</dbReference>
<keyword evidence="3" id="KW-1185">Reference proteome</keyword>
<evidence type="ECO:0000313" key="3">
    <source>
        <dbReference type="Proteomes" id="UP000059672"/>
    </source>
</evidence>
<keyword evidence="2" id="KW-0808">Transferase</keyword>
<dbReference type="KEGG" id="lut:Lupro_02160"/>
<keyword evidence="2" id="KW-0489">Methyltransferase</keyword>
<dbReference type="Pfam" id="PF13847">
    <property type="entry name" value="Methyltransf_31"/>
    <property type="match status" value="1"/>
</dbReference>
<evidence type="ECO:0000259" key="1">
    <source>
        <dbReference type="Pfam" id="PF13847"/>
    </source>
</evidence>
<dbReference type="STRING" id="1622118.Lupro_02160"/>
<dbReference type="Proteomes" id="UP000059672">
    <property type="component" value="Chromosome"/>
</dbReference>
<accession>A0A0X8G8R2</accession>
<dbReference type="RefSeq" id="WP_068211365.1">
    <property type="nucleotide sequence ID" value="NZ_CP013355.1"/>
</dbReference>
<gene>
    <name evidence="2" type="ORF">Lupro_02160</name>
</gene>
<dbReference type="AlphaFoldDB" id="A0A0X8G8R2"/>
<dbReference type="GO" id="GO:0032259">
    <property type="term" value="P:methylation"/>
    <property type="evidence" value="ECO:0007669"/>
    <property type="project" value="UniProtKB-KW"/>
</dbReference>
<protein>
    <submittedName>
        <fullName evidence="2">Methyltransferase</fullName>
    </submittedName>
</protein>
<evidence type="ECO:0000313" key="2">
    <source>
        <dbReference type="EMBL" id="AMC12167.1"/>
    </source>
</evidence>
<organism evidence="2 3">
    <name type="scientific">Lutibacter profundi</name>
    <dbReference type="NCBI Taxonomy" id="1622118"/>
    <lineage>
        <taxon>Bacteria</taxon>
        <taxon>Pseudomonadati</taxon>
        <taxon>Bacteroidota</taxon>
        <taxon>Flavobacteriia</taxon>
        <taxon>Flavobacteriales</taxon>
        <taxon>Flavobacteriaceae</taxon>
        <taxon>Lutibacter</taxon>
    </lineage>
</organism>
<reference evidence="2 3" key="2">
    <citation type="journal article" date="2016" name="Int. J. Syst. Evol. Microbiol.">
        <title>Lutibacter profundi sp. nov., isolated from a deep-sea hydrothermal system on the Arctic Mid-Ocean Ridge and emended description of the genus Lutibacter.</title>
        <authorList>
            <person name="Le Moine Bauer S."/>
            <person name="Roalkvam I."/>
            <person name="Steen I.H."/>
            <person name="Dahle H."/>
        </authorList>
    </citation>
    <scope>NUCLEOTIDE SEQUENCE [LARGE SCALE GENOMIC DNA]</scope>
    <source>
        <strain evidence="2 3">LP1</strain>
    </source>
</reference>